<name>A0A642UJX1_9ASCO</name>
<evidence type="ECO:0000313" key="9">
    <source>
        <dbReference type="EMBL" id="KAA8900305.1"/>
    </source>
</evidence>
<evidence type="ECO:0000256" key="5">
    <source>
        <dbReference type="SAM" id="MobiDB-lite"/>
    </source>
</evidence>
<dbReference type="AlphaFoldDB" id="A0A642UJX1"/>
<keyword evidence="7" id="KW-0732">Signal</keyword>
<dbReference type="InterPro" id="IPR036249">
    <property type="entry name" value="Thioredoxin-like_sf"/>
</dbReference>
<keyword evidence="2 6" id="KW-0812">Transmembrane</keyword>
<dbReference type="OrthoDB" id="72053at2759"/>
<evidence type="ECO:0000256" key="6">
    <source>
        <dbReference type="SAM" id="Phobius"/>
    </source>
</evidence>
<reference evidence="9" key="1">
    <citation type="journal article" date="2019" name="G3 (Bethesda)">
        <title>Genome Assemblies of Two Rare Opportunistic Yeast Pathogens: Diutina rugosa (syn. Candida rugosa) and Trichomonascus ciferrii (syn. Candida ciferrii).</title>
        <authorList>
            <person name="Mixao V."/>
            <person name="Saus E."/>
            <person name="Hansen A.P."/>
            <person name="Lass-Florl C."/>
            <person name="Gabaldon T."/>
        </authorList>
    </citation>
    <scope>NUCLEOTIDE SEQUENCE</scope>
    <source>
        <strain evidence="9">CBS 4856</strain>
    </source>
</reference>
<keyword evidence="4 6" id="KW-0472">Membrane</keyword>
<feature type="domain" description="Thioredoxin" evidence="8">
    <location>
        <begin position="9"/>
        <end position="139"/>
    </location>
</feature>
<organism evidence="9 10">
    <name type="scientific">Trichomonascus ciferrii</name>
    <dbReference type="NCBI Taxonomy" id="44093"/>
    <lineage>
        <taxon>Eukaryota</taxon>
        <taxon>Fungi</taxon>
        <taxon>Dikarya</taxon>
        <taxon>Ascomycota</taxon>
        <taxon>Saccharomycotina</taxon>
        <taxon>Dipodascomycetes</taxon>
        <taxon>Dipodascales</taxon>
        <taxon>Trichomonascaceae</taxon>
        <taxon>Trichomonascus</taxon>
        <taxon>Trichomonascus ciferrii complex</taxon>
    </lineage>
</organism>
<feature type="compositionally biased region" description="Basic and acidic residues" evidence="5">
    <location>
        <begin position="136"/>
        <end position="160"/>
    </location>
</feature>
<evidence type="ECO:0000256" key="2">
    <source>
        <dbReference type="ARBA" id="ARBA00022692"/>
    </source>
</evidence>
<dbReference type="PANTHER" id="PTHR46426">
    <property type="entry name" value="PROTEIN DISULFIDE-ISOMERASE TMX3"/>
    <property type="match status" value="1"/>
</dbReference>
<accession>A0A642UJX1</accession>
<dbReference type="SUPFAM" id="SSF52833">
    <property type="entry name" value="Thioredoxin-like"/>
    <property type="match status" value="3"/>
</dbReference>
<evidence type="ECO:0000313" key="10">
    <source>
        <dbReference type="Proteomes" id="UP000761534"/>
    </source>
</evidence>
<dbReference type="InterPro" id="IPR052250">
    <property type="entry name" value="PDI_TMX3"/>
</dbReference>
<comment type="subcellular location">
    <subcellularLocation>
        <location evidence="1">Membrane</location>
        <topology evidence="1">Single-pass membrane protein</topology>
    </subcellularLocation>
</comment>
<comment type="caution">
    <text evidence="9">The sequence shown here is derived from an EMBL/GenBank/DDBJ whole genome shotgun (WGS) entry which is preliminary data.</text>
</comment>
<keyword evidence="3 6" id="KW-1133">Transmembrane helix</keyword>
<dbReference type="Pfam" id="PF13848">
    <property type="entry name" value="Thioredoxin_6"/>
    <property type="match status" value="1"/>
</dbReference>
<dbReference type="EMBL" id="SWFS01000504">
    <property type="protein sequence ID" value="KAA8900305.1"/>
    <property type="molecule type" value="Genomic_DNA"/>
</dbReference>
<evidence type="ECO:0000259" key="8">
    <source>
        <dbReference type="PROSITE" id="PS51352"/>
    </source>
</evidence>
<protein>
    <recommendedName>
        <fullName evidence="8">Thioredoxin domain-containing protein</fullName>
    </recommendedName>
</protein>
<feature type="transmembrane region" description="Helical" evidence="6">
    <location>
        <begin position="606"/>
        <end position="623"/>
    </location>
</feature>
<dbReference type="Proteomes" id="UP000761534">
    <property type="component" value="Unassembled WGS sequence"/>
</dbReference>
<feature type="signal peptide" evidence="7">
    <location>
        <begin position="1"/>
        <end position="21"/>
    </location>
</feature>
<evidence type="ECO:0000256" key="4">
    <source>
        <dbReference type="ARBA" id="ARBA00023136"/>
    </source>
</evidence>
<evidence type="ECO:0000256" key="3">
    <source>
        <dbReference type="ARBA" id="ARBA00022989"/>
    </source>
</evidence>
<dbReference type="GO" id="GO:0016020">
    <property type="term" value="C:membrane"/>
    <property type="evidence" value="ECO:0007669"/>
    <property type="project" value="UniProtKB-SubCell"/>
</dbReference>
<gene>
    <name evidence="9" type="ORF">TRICI_006223</name>
</gene>
<dbReference type="VEuPathDB" id="FungiDB:TRICI_006223"/>
<proteinExistence type="predicted"/>
<dbReference type="PROSITE" id="PS51352">
    <property type="entry name" value="THIOREDOXIN_2"/>
    <property type="match status" value="2"/>
</dbReference>
<dbReference type="InterPro" id="IPR013766">
    <property type="entry name" value="Thioredoxin_domain"/>
</dbReference>
<dbReference type="CDD" id="cd02961">
    <property type="entry name" value="PDI_a_family"/>
    <property type="match status" value="2"/>
</dbReference>
<dbReference type="PANTHER" id="PTHR46426:SF1">
    <property type="entry name" value="PROTEIN DISULFIDE-ISOMERASE TMX3"/>
    <property type="match status" value="1"/>
</dbReference>
<feature type="compositionally biased region" description="Polar residues" evidence="5">
    <location>
        <begin position="170"/>
        <end position="179"/>
    </location>
</feature>
<evidence type="ECO:0000256" key="7">
    <source>
        <dbReference type="SAM" id="SignalP"/>
    </source>
</evidence>
<dbReference type="GO" id="GO:0005783">
    <property type="term" value="C:endoplasmic reticulum"/>
    <property type="evidence" value="ECO:0007669"/>
    <property type="project" value="TreeGrafter"/>
</dbReference>
<dbReference type="Pfam" id="PF00085">
    <property type="entry name" value="Thioredoxin"/>
    <property type="match status" value="2"/>
</dbReference>
<feature type="region of interest" description="Disordered" evidence="5">
    <location>
        <begin position="630"/>
        <end position="656"/>
    </location>
</feature>
<evidence type="ECO:0000256" key="1">
    <source>
        <dbReference type="ARBA" id="ARBA00004167"/>
    </source>
</evidence>
<feature type="region of interest" description="Disordered" evidence="5">
    <location>
        <begin position="136"/>
        <end position="203"/>
    </location>
</feature>
<dbReference type="Gene3D" id="3.40.30.10">
    <property type="entry name" value="Glutaredoxin"/>
    <property type="match status" value="2"/>
</dbReference>
<keyword evidence="10" id="KW-1185">Reference proteome</keyword>
<feature type="domain" description="Thioredoxin" evidence="8">
    <location>
        <begin position="153"/>
        <end position="303"/>
    </location>
</feature>
<feature type="chain" id="PRO_5024976330" description="Thioredoxin domain-containing protein" evidence="7">
    <location>
        <begin position="22"/>
        <end position="656"/>
    </location>
</feature>
<sequence>MKCSVGSFFVVLFSLIAVGLSAPVDEKSSEVITIKTDDYDKVTSQGTWWIKFFSPYCPHCIEFAPVWEELYGEIKPELEKNDFHMASVDCVEDGDLCDRLDIQSYPRLKMYRGGKVVDDYESTDRTIPTLLKYIRERMQGDGNTEEKKGEEDEKKPDPKSEFIQYPGKQDQVQVNSVYPSSPKPTLGPIDESKPNPKGRSLNLDHTSFTRKVTVTGDGWLVKFHSPRCPHCLAMAPAWDRMAKSMQGELNVGAVNCDQNRQLCKDAKIETLPTIKYFNGPVQYEYKGLRGYGDLLSFAHGAQQAKDPREVNTDGELEAVLKSAEKESLSVFLYFYDSGTVIEDWEALEQVAVSVVGNARVYKTKSKELVDKFRVSEFPSLYAVTDLQRYSRYPAFSPKDIRDREAMVNWAKERWLSLVPQLTPANAHDVFSYSQYVVVGVMDPREQKPWATALKELRATALKFQDKASRDAADEIEDLRAKKQVKIDEARDKGDKMAEKNAKKIKVLVSDKPKVGFAWIDGVFWERWIKSKYGHDSASKPRVIVNDEAGGKFWDVNIRGRYIDASRSQILESLEFILNDSPQLRPKALRNSYKGYYVMLKEFVLRWWHVTIIISLILCLVHTSRGRRRGGFRRLTGGGGDHLPVTSSPDRESGKLD</sequence>